<dbReference type="GO" id="GO:0005739">
    <property type="term" value="C:mitochondrion"/>
    <property type="evidence" value="ECO:0007669"/>
    <property type="project" value="TreeGrafter"/>
</dbReference>
<sequence>MLRGSLFSLKGPKVLCIAKNYFEHAIEMGAKDVPPNPVMFQKPLSSIISEGQNIIIPKGVEVHHEIELAFFLSKQGKNIKPENAYEYISGYCLALDLTGRNIQAEAKKNSWPWDVSKGYDTFLPLSSFIPTSQVPNPYELELELKINGITKQKGQTRSMHYKIHDILSYISQVMTLNEGDLILTGTPSGVGPVRKGDVLESFLTSSGNVILQSRFIAE</sequence>
<comment type="similarity">
    <text evidence="1">Belongs to the FAH family.</text>
</comment>
<evidence type="ECO:0000259" key="3">
    <source>
        <dbReference type="Pfam" id="PF01557"/>
    </source>
</evidence>
<dbReference type="AlphaFoldDB" id="A0A1R2BZ41"/>
<accession>A0A1R2BZ41</accession>
<proteinExistence type="inferred from homology"/>
<organism evidence="4 5">
    <name type="scientific">Stentor coeruleus</name>
    <dbReference type="NCBI Taxonomy" id="5963"/>
    <lineage>
        <taxon>Eukaryota</taxon>
        <taxon>Sar</taxon>
        <taxon>Alveolata</taxon>
        <taxon>Ciliophora</taxon>
        <taxon>Postciliodesmatophora</taxon>
        <taxon>Heterotrichea</taxon>
        <taxon>Heterotrichida</taxon>
        <taxon>Stentoridae</taxon>
        <taxon>Stentor</taxon>
    </lineage>
</organism>
<evidence type="ECO:0000313" key="5">
    <source>
        <dbReference type="Proteomes" id="UP000187209"/>
    </source>
</evidence>
<dbReference type="OrthoDB" id="430630at2759"/>
<dbReference type="Pfam" id="PF01557">
    <property type="entry name" value="FAA_hydrolase"/>
    <property type="match status" value="1"/>
</dbReference>
<evidence type="ECO:0000256" key="2">
    <source>
        <dbReference type="ARBA" id="ARBA00022723"/>
    </source>
</evidence>
<evidence type="ECO:0000256" key="1">
    <source>
        <dbReference type="ARBA" id="ARBA00010211"/>
    </source>
</evidence>
<dbReference type="SUPFAM" id="SSF56529">
    <property type="entry name" value="FAH"/>
    <property type="match status" value="1"/>
</dbReference>
<dbReference type="Proteomes" id="UP000187209">
    <property type="component" value="Unassembled WGS sequence"/>
</dbReference>
<dbReference type="PANTHER" id="PTHR11820">
    <property type="entry name" value="ACYLPYRUVASE"/>
    <property type="match status" value="1"/>
</dbReference>
<name>A0A1R2BZ41_9CILI</name>
<protein>
    <recommendedName>
        <fullName evidence="3">Fumarylacetoacetase-like C-terminal domain-containing protein</fullName>
    </recommendedName>
</protein>
<dbReference type="InterPro" id="IPR036663">
    <property type="entry name" value="Fumarylacetoacetase_C_sf"/>
</dbReference>
<keyword evidence="5" id="KW-1185">Reference proteome</keyword>
<reference evidence="4 5" key="1">
    <citation type="submission" date="2016-11" db="EMBL/GenBank/DDBJ databases">
        <title>The macronuclear genome of Stentor coeruleus: a giant cell with tiny introns.</title>
        <authorList>
            <person name="Slabodnick M."/>
            <person name="Ruby J.G."/>
            <person name="Reiff S.B."/>
            <person name="Swart E.C."/>
            <person name="Gosai S."/>
            <person name="Prabakaran S."/>
            <person name="Witkowska E."/>
            <person name="Larue G.E."/>
            <person name="Fisher S."/>
            <person name="Freeman R.M."/>
            <person name="Gunawardena J."/>
            <person name="Chu W."/>
            <person name="Stover N.A."/>
            <person name="Gregory B.D."/>
            <person name="Nowacki M."/>
            <person name="Derisi J."/>
            <person name="Roy S.W."/>
            <person name="Marshall W.F."/>
            <person name="Sood P."/>
        </authorList>
    </citation>
    <scope>NUCLEOTIDE SEQUENCE [LARGE SCALE GENOMIC DNA]</scope>
    <source>
        <strain evidence="4">WM001</strain>
    </source>
</reference>
<dbReference type="GO" id="GO:0046872">
    <property type="term" value="F:metal ion binding"/>
    <property type="evidence" value="ECO:0007669"/>
    <property type="project" value="UniProtKB-KW"/>
</dbReference>
<dbReference type="GO" id="GO:0018773">
    <property type="term" value="F:acetylpyruvate hydrolase activity"/>
    <property type="evidence" value="ECO:0007669"/>
    <property type="project" value="TreeGrafter"/>
</dbReference>
<feature type="domain" description="Fumarylacetoacetase-like C-terminal" evidence="3">
    <location>
        <begin position="13"/>
        <end position="207"/>
    </location>
</feature>
<dbReference type="EMBL" id="MPUH01000356">
    <property type="protein sequence ID" value="OMJ82052.1"/>
    <property type="molecule type" value="Genomic_DNA"/>
</dbReference>
<keyword evidence="2" id="KW-0479">Metal-binding</keyword>
<dbReference type="PANTHER" id="PTHR11820:SF7">
    <property type="entry name" value="ACYLPYRUVASE FAHD1, MITOCHONDRIAL"/>
    <property type="match status" value="1"/>
</dbReference>
<dbReference type="Gene3D" id="3.90.850.10">
    <property type="entry name" value="Fumarylacetoacetase-like, C-terminal domain"/>
    <property type="match status" value="1"/>
</dbReference>
<gene>
    <name evidence="4" type="ORF">SteCoe_17383</name>
</gene>
<comment type="caution">
    <text evidence="4">The sequence shown here is derived from an EMBL/GenBank/DDBJ whole genome shotgun (WGS) entry which is preliminary data.</text>
</comment>
<evidence type="ECO:0000313" key="4">
    <source>
        <dbReference type="EMBL" id="OMJ82052.1"/>
    </source>
</evidence>
<dbReference type="InterPro" id="IPR011234">
    <property type="entry name" value="Fumarylacetoacetase-like_C"/>
</dbReference>